<comment type="caution">
    <text evidence="3">The sequence shown here is derived from an EMBL/GenBank/DDBJ whole genome shotgun (WGS) entry which is preliminary data.</text>
</comment>
<evidence type="ECO:0000313" key="3">
    <source>
        <dbReference type="EMBL" id="GCB89925.1"/>
    </source>
</evidence>
<feature type="compositionally biased region" description="Low complexity" evidence="1">
    <location>
        <begin position="25"/>
        <end position="42"/>
    </location>
</feature>
<dbReference type="EMBL" id="BHXC01000006">
    <property type="protein sequence ID" value="GCB89925.1"/>
    <property type="molecule type" value="Genomic_DNA"/>
</dbReference>
<accession>A0A059W385</accession>
<feature type="chain" id="PRO_5043354744" evidence="2">
    <location>
        <begin position="23"/>
        <end position="174"/>
    </location>
</feature>
<sequence>MHRLIAVPTVLLALAAAGCAGGDGPANAPAASAPAPNTTPAPQDSPTIPGQPVSCGELAGVLGQAHGVALFADPGAAGTVGCTEARTVMAEFFRKAPPQSGGPPPTLAVRGWSCQYDGGPTGTWVTECRRGERAMHTEDTGQDGGPGGPPDASELPGLPDESSLPMEEPSTTEL</sequence>
<feature type="signal peptide" evidence="2">
    <location>
        <begin position="1"/>
        <end position="22"/>
    </location>
</feature>
<feature type="region of interest" description="Disordered" evidence="1">
    <location>
        <begin position="129"/>
        <end position="174"/>
    </location>
</feature>
<reference evidence="3 4" key="1">
    <citation type="journal article" date="2019" name="Microbiol. Resour. Announc.">
        <title>Draft Genome Sequence of the Most Traditional epsilon-Poly-l-Lysine Producer, Streptomyces albulus NBRC14147.</title>
        <authorList>
            <person name="Yamanaka K."/>
            <person name="Hamano Y."/>
        </authorList>
    </citation>
    <scope>NUCLEOTIDE SEQUENCE [LARGE SCALE GENOMIC DNA]</scope>
    <source>
        <strain evidence="3 4">NBRC 14147</strain>
    </source>
</reference>
<organism evidence="3 4">
    <name type="scientific">Streptomyces noursei</name>
    <name type="common">Streptomyces albulus</name>
    <dbReference type="NCBI Taxonomy" id="1971"/>
    <lineage>
        <taxon>Bacteria</taxon>
        <taxon>Bacillati</taxon>
        <taxon>Actinomycetota</taxon>
        <taxon>Actinomycetes</taxon>
        <taxon>Kitasatosporales</taxon>
        <taxon>Streptomycetaceae</taxon>
        <taxon>Streptomyces</taxon>
    </lineage>
</organism>
<dbReference type="eggNOG" id="ENOG5031J2P">
    <property type="taxonomic scope" value="Bacteria"/>
</dbReference>
<evidence type="ECO:0000256" key="1">
    <source>
        <dbReference type="SAM" id="MobiDB-lite"/>
    </source>
</evidence>
<protein>
    <submittedName>
        <fullName evidence="3">Uncharacterized protein</fullName>
    </submittedName>
</protein>
<dbReference type="AlphaFoldDB" id="A0A059W385"/>
<feature type="region of interest" description="Disordered" evidence="1">
    <location>
        <begin position="25"/>
        <end position="50"/>
    </location>
</feature>
<dbReference type="PROSITE" id="PS51257">
    <property type="entry name" value="PROKAR_LIPOPROTEIN"/>
    <property type="match status" value="1"/>
</dbReference>
<feature type="compositionally biased region" description="Basic and acidic residues" evidence="1">
    <location>
        <begin position="129"/>
        <end position="139"/>
    </location>
</feature>
<evidence type="ECO:0000313" key="4">
    <source>
        <dbReference type="Proteomes" id="UP000288351"/>
    </source>
</evidence>
<name>A0A059W385_STRNR</name>
<evidence type="ECO:0000256" key="2">
    <source>
        <dbReference type="SAM" id="SignalP"/>
    </source>
</evidence>
<proteinExistence type="predicted"/>
<dbReference type="RefSeq" id="WP_020931233.1">
    <property type="nucleotide sequence ID" value="NZ_BHXC01000006.1"/>
</dbReference>
<dbReference type="Proteomes" id="UP000288351">
    <property type="component" value="Unassembled WGS sequence"/>
</dbReference>
<keyword evidence="2" id="KW-0732">Signal</keyword>
<gene>
    <name evidence="3" type="ORF">SALB_02618</name>
</gene>